<dbReference type="Gene3D" id="1.10.287.110">
    <property type="entry name" value="DnaJ domain"/>
    <property type="match status" value="1"/>
</dbReference>
<dbReference type="PROSITE" id="PS50076">
    <property type="entry name" value="DNAJ_2"/>
    <property type="match status" value="1"/>
</dbReference>
<evidence type="ECO:0000313" key="4">
    <source>
        <dbReference type="EMBL" id="KAK0485007.1"/>
    </source>
</evidence>
<dbReference type="InterPro" id="IPR018253">
    <property type="entry name" value="DnaJ_domain_CS"/>
</dbReference>
<feature type="domain" description="J" evidence="3">
    <location>
        <begin position="4"/>
        <end position="68"/>
    </location>
</feature>
<dbReference type="PANTHER" id="PTHR44145">
    <property type="entry name" value="DNAJ HOMOLOG SUBFAMILY A MEMBER 3, MITOCHONDRIAL"/>
    <property type="match status" value="1"/>
</dbReference>
<dbReference type="PRINTS" id="PR00625">
    <property type="entry name" value="JDOMAIN"/>
</dbReference>
<evidence type="ECO:0000256" key="2">
    <source>
        <dbReference type="SAM" id="MobiDB-lite"/>
    </source>
</evidence>
<comment type="caution">
    <text evidence="4">The sequence shown here is derived from an EMBL/GenBank/DDBJ whole genome shotgun (WGS) entry which is preliminary data.</text>
</comment>
<dbReference type="InterPro" id="IPR036869">
    <property type="entry name" value="J_dom_sf"/>
</dbReference>
<dbReference type="SMART" id="SM00271">
    <property type="entry name" value="DnaJ"/>
    <property type="match status" value="1"/>
</dbReference>
<dbReference type="CDD" id="cd06257">
    <property type="entry name" value="DnaJ"/>
    <property type="match status" value="1"/>
</dbReference>
<gene>
    <name evidence="4" type="ORF">IW261DRAFT_872406</name>
</gene>
<dbReference type="PROSITE" id="PS00636">
    <property type="entry name" value="DNAJ_1"/>
    <property type="match status" value="1"/>
</dbReference>
<dbReference type="EMBL" id="JAUEPR010000005">
    <property type="protein sequence ID" value="KAK0485007.1"/>
    <property type="molecule type" value="Genomic_DNA"/>
</dbReference>
<keyword evidence="1" id="KW-0143">Chaperone</keyword>
<proteinExistence type="predicted"/>
<dbReference type="PANTHER" id="PTHR44145:SF3">
    <property type="entry name" value="DNAJ HOMOLOG SUBFAMILY A MEMBER 3, MITOCHONDRIAL"/>
    <property type="match status" value="1"/>
</dbReference>
<feature type="compositionally biased region" description="Basic and acidic residues" evidence="2">
    <location>
        <begin position="74"/>
        <end position="89"/>
    </location>
</feature>
<dbReference type="InterPro" id="IPR051938">
    <property type="entry name" value="Apopto_cytoskel_mod"/>
</dbReference>
<evidence type="ECO:0000259" key="3">
    <source>
        <dbReference type="PROSITE" id="PS50076"/>
    </source>
</evidence>
<dbReference type="SUPFAM" id="SSF46565">
    <property type="entry name" value="Chaperone J-domain"/>
    <property type="match status" value="1"/>
</dbReference>
<dbReference type="InterPro" id="IPR001623">
    <property type="entry name" value="DnaJ_domain"/>
</dbReference>
<name>A0AA39UDA4_9AGAR</name>
<accession>A0AA39UDA4</accession>
<feature type="region of interest" description="Disordered" evidence="2">
    <location>
        <begin position="70"/>
        <end position="120"/>
    </location>
</feature>
<dbReference type="Pfam" id="PF00226">
    <property type="entry name" value="DnaJ"/>
    <property type="match status" value="1"/>
</dbReference>
<protein>
    <submittedName>
        <fullName evidence="4">DnaJ domain-containing protein</fullName>
    </submittedName>
</protein>
<keyword evidence="5" id="KW-1185">Reference proteome</keyword>
<evidence type="ECO:0000256" key="1">
    <source>
        <dbReference type="ARBA" id="ARBA00023186"/>
    </source>
</evidence>
<organism evidence="4 5">
    <name type="scientific">Armillaria novae-zelandiae</name>
    <dbReference type="NCBI Taxonomy" id="153914"/>
    <lineage>
        <taxon>Eukaryota</taxon>
        <taxon>Fungi</taxon>
        <taxon>Dikarya</taxon>
        <taxon>Basidiomycota</taxon>
        <taxon>Agaricomycotina</taxon>
        <taxon>Agaricomycetes</taxon>
        <taxon>Agaricomycetidae</taxon>
        <taxon>Agaricales</taxon>
        <taxon>Marasmiineae</taxon>
        <taxon>Physalacriaceae</taxon>
        <taxon>Armillaria</taxon>
    </lineage>
</organism>
<reference evidence="4" key="1">
    <citation type="submission" date="2023-06" db="EMBL/GenBank/DDBJ databases">
        <authorList>
            <consortium name="Lawrence Berkeley National Laboratory"/>
            <person name="Ahrendt S."/>
            <person name="Sahu N."/>
            <person name="Indic B."/>
            <person name="Wong-Bajracharya J."/>
            <person name="Merenyi Z."/>
            <person name="Ke H.-M."/>
            <person name="Monk M."/>
            <person name="Kocsube S."/>
            <person name="Drula E."/>
            <person name="Lipzen A."/>
            <person name="Balint B."/>
            <person name="Henrissat B."/>
            <person name="Andreopoulos B."/>
            <person name="Martin F.M."/>
            <person name="Harder C.B."/>
            <person name="Rigling D."/>
            <person name="Ford K.L."/>
            <person name="Foster G.D."/>
            <person name="Pangilinan J."/>
            <person name="Papanicolaou A."/>
            <person name="Barry K."/>
            <person name="LaButti K."/>
            <person name="Viragh M."/>
            <person name="Koriabine M."/>
            <person name="Yan M."/>
            <person name="Riley R."/>
            <person name="Champramary S."/>
            <person name="Plett K.L."/>
            <person name="Tsai I.J."/>
            <person name="Slot J."/>
            <person name="Sipos G."/>
            <person name="Plett J."/>
            <person name="Nagy L.G."/>
            <person name="Grigoriev I.V."/>
        </authorList>
    </citation>
    <scope>NUCLEOTIDE SEQUENCE</scope>
    <source>
        <strain evidence="4">ICMP 16352</strain>
    </source>
</reference>
<sequence length="182" mass="20451">MIIDHYHALNVPRNASKAQIKSSFYQLSKTHHPDLSDDPNSPSHFRRASEAYAVLSDDRQRRAYDRTLAAVPPHPRDSPTFRTSWETRNKPPSAKFAWTPRKPRPHQHQHTPGVDFGVPRDRTHPAYQNVSHRHTEEHKAHIALSRISGTVRALQLLAGLGIVMWVLGPRCVVACVSLGGSG</sequence>
<dbReference type="Proteomes" id="UP001175227">
    <property type="component" value="Unassembled WGS sequence"/>
</dbReference>
<evidence type="ECO:0000313" key="5">
    <source>
        <dbReference type="Proteomes" id="UP001175227"/>
    </source>
</evidence>
<dbReference type="AlphaFoldDB" id="A0AA39UDA4"/>